<dbReference type="AlphaFoldDB" id="A0A3R9FBE7"/>
<reference evidence="2" key="1">
    <citation type="submission" date="2018-12" db="EMBL/GenBank/DDBJ databases">
        <title>Bacillus chawlae sp. nov., Bacillus glennii sp. nov., and Bacillus saganii sp. nov. Isolated from the Vehicle Assembly Building at Kennedy Space Center where the Viking Spacecraft were Assembled.</title>
        <authorList>
            <person name="Seuylemezian A."/>
            <person name="Vaishampayan P."/>
        </authorList>
    </citation>
    <scope>NUCLEOTIDE SEQUENCE [LARGE SCALE GENOMIC DNA]</scope>
    <source>
        <strain evidence="2">DSM 13966</strain>
    </source>
</reference>
<dbReference type="RefSeq" id="WP_125482314.1">
    <property type="nucleotide sequence ID" value="NZ_RSFW01000038.1"/>
</dbReference>
<dbReference type="Proteomes" id="UP000279911">
    <property type="component" value="Unassembled WGS sequence"/>
</dbReference>
<sequence>MSSKDKYLKNKERKSKTGECESVVRFGFASFFGDCDGNTHTLVEANIRPLENLIPEIENFGDCPVTLHFLQQNGGTIDKTVQPGDLITISIPGRIILVTATCECPCGSGEPTGVCDIEVFFTYIECICC</sequence>
<name>A0A3R9FBE7_9BACI</name>
<evidence type="ECO:0000313" key="2">
    <source>
        <dbReference type="Proteomes" id="UP000279911"/>
    </source>
</evidence>
<gene>
    <name evidence="1" type="ORF">EJA10_22835</name>
</gene>
<organism evidence="1 2">
    <name type="scientific">Mesobacillus subterraneus</name>
    <dbReference type="NCBI Taxonomy" id="285983"/>
    <lineage>
        <taxon>Bacteria</taxon>
        <taxon>Bacillati</taxon>
        <taxon>Bacillota</taxon>
        <taxon>Bacilli</taxon>
        <taxon>Bacillales</taxon>
        <taxon>Bacillaceae</taxon>
        <taxon>Mesobacillus</taxon>
    </lineage>
</organism>
<proteinExistence type="predicted"/>
<protein>
    <submittedName>
        <fullName evidence="1">Uncharacterized protein</fullName>
    </submittedName>
</protein>
<dbReference type="OrthoDB" id="9848668at2"/>
<comment type="caution">
    <text evidence="1">The sequence shown here is derived from an EMBL/GenBank/DDBJ whole genome shotgun (WGS) entry which is preliminary data.</text>
</comment>
<accession>A0A3R9FBE7</accession>
<evidence type="ECO:0000313" key="1">
    <source>
        <dbReference type="EMBL" id="RSD20757.1"/>
    </source>
</evidence>
<dbReference type="EMBL" id="RSFW01000038">
    <property type="protein sequence ID" value="RSD20757.1"/>
    <property type="molecule type" value="Genomic_DNA"/>
</dbReference>